<dbReference type="Proteomes" id="UP000191154">
    <property type="component" value="Unassembled WGS sequence"/>
</dbReference>
<comment type="caution">
    <text evidence="1">The sequence shown here is derived from an EMBL/GenBank/DDBJ whole genome shotgun (WGS) entry which is preliminary data.</text>
</comment>
<dbReference type="EMBL" id="LZYZ01000011">
    <property type="protein sequence ID" value="OOM05842.1"/>
    <property type="molecule type" value="Genomic_DNA"/>
</dbReference>
<proteinExistence type="predicted"/>
<dbReference type="EMBL" id="LZYZ01000002">
    <property type="protein sequence ID" value="OOM14466.1"/>
    <property type="molecule type" value="Genomic_DNA"/>
</dbReference>
<sequence length="41" mass="4415">MRWIGPTSSVFDITTYILMYFVICPAVCGGSYGAPGVDNVL</sequence>
<accession>A0A1S8MNR6</accession>
<dbReference type="STRING" id="169679.CSACC_18980"/>
<name>A0A1S8MNR6_CLOSA</name>
<protein>
    <submittedName>
        <fullName evidence="1">Uncharacterized protein</fullName>
    </submittedName>
</protein>
<evidence type="ECO:0000313" key="3">
    <source>
        <dbReference type="Proteomes" id="UP000191154"/>
    </source>
</evidence>
<evidence type="ECO:0000313" key="2">
    <source>
        <dbReference type="EMBL" id="OOM14466.1"/>
    </source>
</evidence>
<gene>
    <name evidence="2" type="ORF">CLOSAC_13460</name>
    <name evidence="1" type="ORF">CLOSAC_44210</name>
</gene>
<dbReference type="RefSeq" id="WP_278281496.1">
    <property type="nucleotide sequence ID" value="NZ_LZYZ01000002.1"/>
</dbReference>
<evidence type="ECO:0000313" key="1">
    <source>
        <dbReference type="EMBL" id="OOM05842.1"/>
    </source>
</evidence>
<dbReference type="AlphaFoldDB" id="A0A1S8MNR6"/>
<reference evidence="1 3" key="1">
    <citation type="submission" date="2016-05" db="EMBL/GenBank/DDBJ databases">
        <title>Microbial solvent formation.</title>
        <authorList>
            <person name="Poehlein A."/>
            <person name="Montoya Solano J.D."/>
            <person name="Flitsch S."/>
            <person name="Krabben P."/>
            <person name="Duerre P."/>
            <person name="Daniel R."/>
        </authorList>
    </citation>
    <scope>NUCLEOTIDE SEQUENCE [LARGE SCALE GENOMIC DNA]</scope>
    <source>
        <strain evidence="1 3">L1-8</strain>
    </source>
</reference>
<organism evidence="1 3">
    <name type="scientific">Clostridium saccharobutylicum</name>
    <dbReference type="NCBI Taxonomy" id="169679"/>
    <lineage>
        <taxon>Bacteria</taxon>
        <taxon>Bacillati</taxon>
        <taxon>Bacillota</taxon>
        <taxon>Clostridia</taxon>
        <taxon>Eubacteriales</taxon>
        <taxon>Clostridiaceae</taxon>
        <taxon>Clostridium</taxon>
    </lineage>
</organism>